<evidence type="ECO:0000313" key="1">
    <source>
        <dbReference type="EMBL" id="MPQ44563.1"/>
    </source>
</evidence>
<dbReference type="RefSeq" id="WP_152891145.1">
    <property type="nucleotide sequence ID" value="NZ_WHJC01000245.1"/>
</dbReference>
<gene>
    <name evidence="1" type="ORF">GBZ86_12500</name>
</gene>
<sequence>MNNINITYLDELDIPNIEDDSIIDLSELNTNVDGNPLNSNSSIDFNIINENNHISILNSSNFNVSFQIIYTLGEKNITLNLGEFLPLYTRQMSFEKKATFIYLIINSIDSSKNQSIIYHSNLNLNKNYKLTITGDLTNPIISEN</sequence>
<organism evidence="1 2">
    <name type="scientific">Clostridium tarantellae</name>
    <dbReference type="NCBI Taxonomy" id="39493"/>
    <lineage>
        <taxon>Bacteria</taxon>
        <taxon>Bacillati</taxon>
        <taxon>Bacillota</taxon>
        <taxon>Clostridia</taxon>
        <taxon>Eubacteriales</taxon>
        <taxon>Clostridiaceae</taxon>
        <taxon>Clostridium</taxon>
    </lineage>
</organism>
<protein>
    <submittedName>
        <fullName evidence="1">Uncharacterized protein</fullName>
    </submittedName>
</protein>
<reference evidence="1 2" key="1">
    <citation type="submission" date="2019-10" db="EMBL/GenBank/DDBJ databases">
        <title>The Genome Sequence of Clostridium tarantellae Isolated from Fish Brain.</title>
        <authorList>
            <person name="Bano L."/>
            <person name="Kiel M."/>
            <person name="Sales G."/>
            <person name="Doxey A.C."/>
            <person name="Mansfield M.J."/>
            <person name="Schiavone M."/>
            <person name="Rossetto O."/>
            <person name="Pirazzini M."/>
            <person name="Dobrindt U."/>
            <person name="Montecucco C."/>
        </authorList>
    </citation>
    <scope>NUCLEOTIDE SEQUENCE [LARGE SCALE GENOMIC DNA]</scope>
    <source>
        <strain evidence="1 2">DSM 3997</strain>
    </source>
</reference>
<name>A0A6I1MP52_9CLOT</name>
<accession>A0A6I1MP52</accession>
<keyword evidence="2" id="KW-1185">Reference proteome</keyword>
<dbReference type="EMBL" id="WHJC01000245">
    <property type="protein sequence ID" value="MPQ44563.1"/>
    <property type="molecule type" value="Genomic_DNA"/>
</dbReference>
<comment type="caution">
    <text evidence="1">The sequence shown here is derived from an EMBL/GenBank/DDBJ whole genome shotgun (WGS) entry which is preliminary data.</text>
</comment>
<dbReference type="Proteomes" id="UP000430345">
    <property type="component" value="Unassembled WGS sequence"/>
</dbReference>
<evidence type="ECO:0000313" key="2">
    <source>
        <dbReference type="Proteomes" id="UP000430345"/>
    </source>
</evidence>
<dbReference type="AlphaFoldDB" id="A0A6I1MP52"/>
<proteinExistence type="predicted"/>